<evidence type="ECO:0000256" key="2">
    <source>
        <dbReference type="ARBA" id="ARBA00022475"/>
    </source>
</evidence>
<dbReference type="AlphaFoldDB" id="U5NC52"/>
<dbReference type="PATRIC" id="fig|1403316.3.peg.73"/>
<dbReference type="Proteomes" id="UP000017119">
    <property type="component" value="Chromosome"/>
</dbReference>
<evidence type="ECO:0000256" key="3">
    <source>
        <dbReference type="ARBA" id="ARBA00022692"/>
    </source>
</evidence>
<evidence type="ECO:0000256" key="6">
    <source>
        <dbReference type="SAM" id="Phobius"/>
    </source>
</evidence>
<dbReference type="Pfam" id="PF03706">
    <property type="entry name" value="LPG_synthase_TM"/>
    <property type="match status" value="1"/>
</dbReference>
<protein>
    <submittedName>
        <fullName evidence="7">Uncharacterized protein</fullName>
    </submittedName>
</protein>
<dbReference type="GO" id="GO:0005886">
    <property type="term" value="C:plasma membrane"/>
    <property type="evidence" value="ECO:0007669"/>
    <property type="project" value="UniProtKB-SubCell"/>
</dbReference>
<accession>U5NC52</accession>
<feature type="transmembrane region" description="Helical" evidence="6">
    <location>
        <begin position="207"/>
        <end position="230"/>
    </location>
</feature>
<feature type="transmembrane region" description="Helical" evidence="6">
    <location>
        <begin position="278"/>
        <end position="296"/>
    </location>
</feature>
<evidence type="ECO:0000313" key="8">
    <source>
        <dbReference type="Proteomes" id="UP000017119"/>
    </source>
</evidence>
<sequence>MLSTNFSANCENHFLEKWFNKGPKSKEKSTPILLILLKKAYKFNKKNLVKIWSCFFILFVILNILYIQPIEWSKFKLIFNEVNTKNKSFTAVFIFGILFFAINDIFLNKLSYSGRIFQKDKKISFIEWLKLHSISFLIRSVTPFSIGSEPYIIWWLKKRGIPLRRGASIVSALTISWFLSQGIITWPSFIYLNLQGNWTKNQPDLKYYWMMVSGLLIDFISTAFVFSISYSKRVHYFFSITKYKFNALFRIPNTLTIFDIKWKYLSNKKFKKNFIRTFFNIVTFRAIFVFTIQNILNYSLFALFSSSINNNWSNFFNNFHIINISTTSNNFVPTPGSEGSIQFTIDKMNKLFSLNGGSQVENGKTSENSNKLNETIFLWRWSQKYQPLLLSSLFLFIYYLNFWIKKRINKFHLKKSICPELTSWYTVTYSLTPKN</sequence>
<dbReference type="InterPro" id="IPR022791">
    <property type="entry name" value="L-PG_synthase/AglD"/>
</dbReference>
<dbReference type="HOGENOM" id="CLU_629808_0_0_14"/>
<dbReference type="KEGG" id="mpv:PRV_00480"/>
<evidence type="ECO:0000256" key="4">
    <source>
        <dbReference type="ARBA" id="ARBA00022989"/>
    </source>
</evidence>
<feature type="transmembrane region" description="Helical" evidence="6">
    <location>
        <begin position="166"/>
        <end position="187"/>
    </location>
</feature>
<feature type="transmembrane region" description="Helical" evidence="6">
    <location>
        <begin position="385"/>
        <end position="404"/>
    </location>
</feature>
<reference evidence="7 8" key="1">
    <citation type="journal article" date="2013" name="Genome Announc.">
        <title>Genome Sequence of Mycoplasma parvum (Formerly Eperythrozoon parvum), a Diminutive Hemoplasma of the Pig.</title>
        <authorList>
            <person name="do Nascimento N.C."/>
            <person name="Dos Santos A.P."/>
            <person name="Chu Y."/>
            <person name="Guimaraes A.M."/>
            <person name="Pagliaro A."/>
            <person name="Messick J.B."/>
        </authorList>
    </citation>
    <scope>NUCLEOTIDE SEQUENCE [LARGE SCALE GENOMIC DNA]</scope>
    <source>
        <strain evidence="7 8">Indiana</strain>
    </source>
</reference>
<dbReference type="STRING" id="1403316.PRV_00480"/>
<name>U5NC52_9MOLU</name>
<evidence type="ECO:0000256" key="1">
    <source>
        <dbReference type="ARBA" id="ARBA00004651"/>
    </source>
</evidence>
<keyword evidence="5 6" id="KW-0472">Membrane</keyword>
<comment type="subcellular location">
    <subcellularLocation>
        <location evidence="1">Cell membrane</location>
        <topology evidence="1">Multi-pass membrane protein</topology>
    </subcellularLocation>
</comment>
<evidence type="ECO:0000313" key="7">
    <source>
        <dbReference type="EMBL" id="AGX88865.1"/>
    </source>
</evidence>
<gene>
    <name evidence="7" type="ORF">PRV_00480</name>
</gene>
<keyword evidence="8" id="KW-1185">Reference proteome</keyword>
<evidence type="ECO:0000256" key="5">
    <source>
        <dbReference type="ARBA" id="ARBA00023136"/>
    </source>
</evidence>
<feature type="transmembrane region" description="Helical" evidence="6">
    <location>
        <begin position="88"/>
        <end position="107"/>
    </location>
</feature>
<organism evidence="7 8">
    <name type="scientific">Mycoplasma parvum str. Indiana</name>
    <dbReference type="NCBI Taxonomy" id="1403316"/>
    <lineage>
        <taxon>Bacteria</taxon>
        <taxon>Bacillati</taxon>
        <taxon>Mycoplasmatota</taxon>
        <taxon>Mollicutes</taxon>
        <taxon>Mycoplasmataceae</taxon>
        <taxon>Mycoplasma</taxon>
    </lineage>
</organism>
<dbReference type="OrthoDB" id="394179at2"/>
<dbReference type="EMBL" id="CP006771">
    <property type="protein sequence ID" value="AGX88865.1"/>
    <property type="molecule type" value="Genomic_DNA"/>
</dbReference>
<keyword evidence="2" id="KW-1003">Cell membrane</keyword>
<dbReference type="RefSeq" id="WP_022768912.1">
    <property type="nucleotide sequence ID" value="NC_022575.1"/>
</dbReference>
<feature type="transmembrane region" description="Helical" evidence="6">
    <location>
        <begin position="48"/>
        <end position="68"/>
    </location>
</feature>
<keyword evidence="4 6" id="KW-1133">Transmembrane helix</keyword>
<keyword evidence="3 6" id="KW-0812">Transmembrane</keyword>
<proteinExistence type="predicted"/>